<dbReference type="GO" id="GO:0034727">
    <property type="term" value="P:piecemeal microautophagy of the nucleus"/>
    <property type="evidence" value="ECO:0007669"/>
    <property type="project" value="TreeGrafter"/>
</dbReference>
<feature type="region of interest" description="Disordered" evidence="15">
    <location>
        <begin position="749"/>
        <end position="795"/>
    </location>
</feature>
<dbReference type="GO" id="GO:0061709">
    <property type="term" value="P:reticulophagy"/>
    <property type="evidence" value="ECO:0007669"/>
    <property type="project" value="TreeGrafter"/>
</dbReference>
<dbReference type="InterPro" id="IPR011009">
    <property type="entry name" value="Kinase-like_dom_sf"/>
</dbReference>
<dbReference type="PROSITE" id="PS50011">
    <property type="entry name" value="PROTEIN_KINASE_DOM"/>
    <property type="match status" value="1"/>
</dbReference>
<keyword evidence="4" id="KW-0723">Serine/threonine-protein kinase</keyword>
<dbReference type="SMART" id="SM00220">
    <property type="entry name" value="S_TKc"/>
    <property type="match status" value="1"/>
</dbReference>
<comment type="caution">
    <text evidence="17">The sequence shown here is derived from an EMBL/GenBank/DDBJ whole genome shotgun (WGS) entry which is preliminary data.</text>
</comment>
<feature type="domain" description="Protein kinase" evidence="16">
    <location>
        <begin position="74"/>
        <end position="397"/>
    </location>
</feature>
<evidence type="ECO:0000256" key="7">
    <source>
        <dbReference type="ARBA" id="ARBA00022777"/>
    </source>
</evidence>
<dbReference type="GO" id="GO:0005829">
    <property type="term" value="C:cytosol"/>
    <property type="evidence" value="ECO:0007669"/>
    <property type="project" value="TreeGrafter"/>
</dbReference>
<evidence type="ECO:0000256" key="6">
    <source>
        <dbReference type="ARBA" id="ARBA00022741"/>
    </source>
</evidence>
<protein>
    <recommendedName>
        <fullName evidence="2">non-specific serine/threonine protein kinase</fullName>
        <ecNumber evidence="2">2.7.11.1</ecNumber>
    </recommendedName>
    <alternativeName>
        <fullName evidence="11">Autophagy-related protein 1</fullName>
    </alternativeName>
</protein>
<reference evidence="17" key="2">
    <citation type="submission" date="2023-07" db="EMBL/GenBank/DDBJ databases">
        <authorList>
            <consortium name="Lawrence Berkeley National Laboratory"/>
            <person name="Haridas S."/>
            <person name="Hensen N."/>
            <person name="Bonometti L."/>
            <person name="Westerberg I."/>
            <person name="Brannstrom I.O."/>
            <person name="Guillou S."/>
            <person name="Cros-Aarteil S."/>
            <person name="Calhoun S."/>
            <person name="Kuo A."/>
            <person name="Mondo S."/>
            <person name="Pangilinan J."/>
            <person name="Riley R."/>
            <person name="LaButti K."/>
            <person name="Andreopoulos B."/>
            <person name="Lipzen A."/>
            <person name="Chen C."/>
            <person name="Yanf M."/>
            <person name="Daum C."/>
            <person name="Ng V."/>
            <person name="Clum A."/>
            <person name="Steindorff A."/>
            <person name="Ohm R."/>
            <person name="Martin F."/>
            <person name="Silar P."/>
            <person name="Natvig D."/>
            <person name="Lalanne C."/>
            <person name="Gautier V."/>
            <person name="Ament-velasquez S.L."/>
            <person name="Kruys A."/>
            <person name="Hutchinson M.I."/>
            <person name="Powell A.J."/>
            <person name="Barry K."/>
            <person name="Miller A.N."/>
            <person name="Grigoriev I.V."/>
            <person name="Debuchy R."/>
            <person name="Gladieux P."/>
            <person name="Thoren M.H."/>
            <person name="Johannesson H."/>
        </authorList>
    </citation>
    <scope>NUCLEOTIDE SEQUENCE</scope>
    <source>
        <strain evidence="17">FGSC 1904</strain>
    </source>
</reference>
<keyword evidence="9" id="KW-0653">Protein transport</keyword>
<dbReference type="Gene3D" id="3.30.200.20">
    <property type="entry name" value="Phosphorylase Kinase, domain 1"/>
    <property type="match status" value="1"/>
</dbReference>
<dbReference type="Gene3D" id="1.10.510.10">
    <property type="entry name" value="Transferase(Phosphotransferase) domain 1"/>
    <property type="match status" value="1"/>
</dbReference>
<evidence type="ECO:0000256" key="10">
    <source>
        <dbReference type="ARBA" id="ARBA00023006"/>
    </source>
</evidence>
<comment type="catalytic activity">
    <reaction evidence="13">
        <text>L-seryl-[protein] + ATP = O-phospho-L-seryl-[protein] + ADP + H(+)</text>
        <dbReference type="Rhea" id="RHEA:17989"/>
        <dbReference type="Rhea" id="RHEA-COMP:9863"/>
        <dbReference type="Rhea" id="RHEA-COMP:11604"/>
        <dbReference type="ChEBI" id="CHEBI:15378"/>
        <dbReference type="ChEBI" id="CHEBI:29999"/>
        <dbReference type="ChEBI" id="CHEBI:30616"/>
        <dbReference type="ChEBI" id="CHEBI:83421"/>
        <dbReference type="ChEBI" id="CHEBI:456216"/>
        <dbReference type="EC" id="2.7.11.1"/>
    </reaction>
</comment>
<dbReference type="Pfam" id="PF00069">
    <property type="entry name" value="Pkinase"/>
    <property type="match status" value="1"/>
</dbReference>
<dbReference type="GO" id="GO:0015031">
    <property type="term" value="P:protein transport"/>
    <property type="evidence" value="ECO:0007669"/>
    <property type="project" value="UniProtKB-KW"/>
</dbReference>
<organism evidence="17 18">
    <name type="scientific">Sordaria brevicollis</name>
    <dbReference type="NCBI Taxonomy" id="83679"/>
    <lineage>
        <taxon>Eukaryota</taxon>
        <taxon>Fungi</taxon>
        <taxon>Dikarya</taxon>
        <taxon>Ascomycota</taxon>
        <taxon>Pezizomycotina</taxon>
        <taxon>Sordariomycetes</taxon>
        <taxon>Sordariomycetidae</taxon>
        <taxon>Sordariales</taxon>
        <taxon>Sordariaceae</taxon>
        <taxon>Sordaria</taxon>
    </lineage>
</organism>
<dbReference type="PROSITE" id="PS00108">
    <property type="entry name" value="PROTEIN_KINASE_ST"/>
    <property type="match status" value="1"/>
</dbReference>
<feature type="compositionally biased region" description="Basic and acidic residues" evidence="15">
    <location>
        <begin position="588"/>
        <end position="598"/>
    </location>
</feature>
<feature type="compositionally biased region" description="Low complexity" evidence="15">
    <location>
        <begin position="645"/>
        <end position="686"/>
    </location>
</feature>
<feature type="region of interest" description="Disordered" evidence="15">
    <location>
        <begin position="522"/>
        <end position="545"/>
    </location>
</feature>
<dbReference type="GO" id="GO:0000045">
    <property type="term" value="P:autophagosome assembly"/>
    <property type="evidence" value="ECO:0007669"/>
    <property type="project" value="TreeGrafter"/>
</dbReference>
<dbReference type="InterPro" id="IPR045269">
    <property type="entry name" value="Atg1-like"/>
</dbReference>
<dbReference type="GO" id="GO:0010506">
    <property type="term" value="P:regulation of autophagy"/>
    <property type="evidence" value="ECO:0007669"/>
    <property type="project" value="InterPro"/>
</dbReference>
<evidence type="ECO:0000259" key="16">
    <source>
        <dbReference type="PROSITE" id="PS50011"/>
    </source>
</evidence>
<sequence>MSRSESQNGWSKVLPTTHTGRVERLSHQELEAHEREIIKEWESSPGHWSGIGKHTDTTPEQLDKARRIHEQFKNNPNNQLGRGSYGVVDKVFVTYKNRSIRLARKHIPQRRYTRLEILREEAKVMEKLEHEHIIKLIGTYCWRKVPELYLLLWPVAVCNLDDLFNDLHLLQTDQGDRDEILSRLARLDLTELDAFDHAYSPGMNVVPSYANGCLFGYMRQMMGCLTRALAYLHKSNVRHLDLKPGNILLSPGKVYLADFGLARDVHDRDNTLTLGQQGTPRWRAPEVGRVSDEWSMRAADVYSLGLVMLNISTVVYGAQIDEFDHVVSRLPEQGRNALLEQFLADLEKYALATQEYKDHGAPTVGPRHTVDLIRRMSSTTPSERPAADVADLELVELGGIEQVYHASCCKKSSRFLTEKLDSRLRQAAEDRKRLQAEHDKIIKRIAELEAKDATYESRIRNETAHVAERFKQICEQLEKKLESESEERKRLEARLAELQTGKRHGVPIVARRTTTPAMAATKAIPSPSGMKMPSRPPTHPLPVTSSSAPAVQTLIKMPTPIADFTARPSYSQAVSAGTSSIPVPQAAARRDSIRRDSVIRPPSTLLNSPIPAVGPKRSPTLEVTPANYPLRQSTSASRLPRLVNPSTPIRSSTPSTPRYNRNTSSADSTQNSMSSSTLSLGRSLYSDISMPTTVENTPNVNSPSPDRTTKQPFEITEPRNIDNDATAIKIESVGLGLGYEEDIKRAESVASREDYQNHDEPGDIRDDSSVVSFAPSTTTAPSVGSGYSRTATGRKIPALPTAPSWADVARTIPPLRK</sequence>
<feature type="region of interest" description="Disordered" evidence="15">
    <location>
        <begin position="1"/>
        <end position="20"/>
    </location>
</feature>
<dbReference type="SUPFAM" id="SSF56112">
    <property type="entry name" value="Protein kinase-like (PK-like)"/>
    <property type="match status" value="1"/>
</dbReference>
<feature type="compositionally biased region" description="Polar residues" evidence="15">
    <location>
        <begin position="1"/>
        <end position="19"/>
    </location>
</feature>
<feature type="coiled-coil region" evidence="14">
    <location>
        <begin position="417"/>
        <end position="501"/>
    </location>
</feature>
<dbReference type="GO" id="GO:0034045">
    <property type="term" value="C:phagophore assembly site membrane"/>
    <property type="evidence" value="ECO:0007669"/>
    <property type="project" value="UniProtKB-SubCell"/>
</dbReference>
<evidence type="ECO:0000313" key="18">
    <source>
        <dbReference type="Proteomes" id="UP001281003"/>
    </source>
</evidence>
<evidence type="ECO:0000256" key="3">
    <source>
        <dbReference type="ARBA" id="ARBA00022448"/>
    </source>
</evidence>
<evidence type="ECO:0000256" key="15">
    <source>
        <dbReference type="SAM" id="MobiDB-lite"/>
    </source>
</evidence>
<dbReference type="PANTHER" id="PTHR24348:SF22">
    <property type="entry name" value="NON-SPECIFIC SERINE_THREONINE PROTEIN KINASE"/>
    <property type="match status" value="1"/>
</dbReference>
<keyword evidence="18" id="KW-1185">Reference proteome</keyword>
<dbReference type="EC" id="2.7.11.1" evidence="2"/>
<keyword evidence="10" id="KW-0072">Autophagy</keyword>
<evidence type="ECO:0000313" key="17">
    <source>
        <dbReference type="EMBL" id="KAK3401728.1"/>
    </source>
</evidence>
<dbReference type="GO" id="GO:0005776">
    <property type="term" value="C:autophagosome"/>
    <property type="evidence" value="ECO:0007669"/>
    <property type="project" value="TreeGrafter"/>
</dbReference>
<dbReference type="CDD" id="cd00180">
    <property type="entry name" value="PKc"/>
    <property type="match status" value="1"/>
</dbReference>
<feature type="compositionally biased region" description="Polar residues" evidence="15">
    <location>
        <begin position="769"/>
        <end position="791"/>
    </location>
</feature>
<keyword evidence="5" id="KW-0808">Transferase</keyword>
<comment type="subcellular location">
    <subcellularLocation>
        <location evidence="1">Preautophagosomal structure membrane</location>
        <topology evidence="1">Peripheral membrane protein</topology>
    </subcellularLocation>
</comment>
<evidence type="ECO:0000256" key="8">
    <source>
        <dbReference type="ARBA" id="ARBA00022840"/>
    </source>
</evidence>
<feature type="region of interest" description="Disordered" evidence="15">
    <location>
        <begin position="574"/>
        <end position="716"/>
    </location>
</feature>
<dbReference type="GO" id="GO:0005524">
    <property type="term" value="F:ATP binding"/>
    <property type="evidence" value="ECO:0007669"/>
    <property type="project" value="UniProtKB-KW"/>
</dbReference>
<evidence type="ECO:0000256" key="2">
    <source>
        <dbReference type="ARBA" id="ARBA00012513"/>
    </source>
</evidence>
<keyword evidence="3" id="KW-0813">Transport</keyword>
<dbReference type="Proteomes" id="UP001281003">
    <property type="component" value="Unassembled WGS sequence"/>
</dbReference>
<reference evidence="17" key="1">
    <citation type="journal article" date="2023" name="Mol. Phylogenet. Evol.">
        <title>Genome-scale phylogeny and comparative genomics of the fungal order Sordariales.</title>
        <authorList>
            <person name="Hensen N."/>
            <person name="Bonometti L."/>
            <person name="Westerberg I."/>
            <person name="Brannstrom I.O."/>
            <person name="Guillou S."/>
            <person name="Cros-Aarteil S."/>
            <person name="Calhoun S."/>
            <person name="Haridas S."/>
            <person name="Kuo A."/>
            <person name="Mondo S."/>
            <person name="Pangilinan J."/>
            <person name="Riley R."/>
            <person name="LaButti K."/>
            <person name="Andreopoulos B."/>
            <person name="Lipzen A."/>
            <person name="Chen C."/>
            <person name="Yan M."/>
            <person name="Daum C."/>
            <person name="Ng V."/>
            <person name="Clum A."/>
            <person name="Steindorff A."/>
            <person name="Ohm R.A."/>
            <person name="Martin F."/>
            <person name="Silar P."/>
            <person name="Natvig D.O."/>
            <person name="Lalanne C."/>
            <person name="Gautier V."/>
            <person name="Ament-Velasquez S.L."/>
            <person name="Kruys A."/>
            <person name="Hutchinson M.I."/>
            <person name="Powell A.J."/>
            <person name="Barry K."/>
            <person name="Miller A.N."/>
            <person name="Grigoriev I.V."/>
            <person name="Debuchy R."/>
            <person name="Gladieux P."/>
            <person name="Hiltunen Thoren M."/>
            <person name="Johannesson H."/>
        </authorList>
    </citation>
    <scope>NUCLEOTIDE SEQUENCE</scope>
    <source>
        <strain evidence="17">FGSC 1904</strain>
    </source>
</reference>
<dbReference type="GO" id="GO:0042594">
    <property type="term" value="P:response to starvation"/>
    <property type="evidence" value="ECO:0007669"/>
    <property type="project" value="TreeGrafter"/>
</dbReference>
<evidence type="ECO:0000256" key="12">
    <source>
        <dbReference type="ARBA" id="ARBA00047899"/>
    </source>
</evidence>
<gene>
    <name evidence="17" type="ORF">B0T20DRAFT_389659</name>
</gene>
<feature type="compositionally biased region" description="Polar residues" evidence="15">
    <location>
        <begin position="689"/>
        <end position="706"/>
    </location>
</feature>
<keyword evidence="6" id="KW-0547">Nucleotide-binding</keyword>
<proteinExistence type="predicted"/>
<dbReference type="InterPro" id="IPR008271">
    <property type="entry name" value="Ser/Thr_kinase_AS"/>
</dbReference>
<keyword evidence="14" id="KW-0175">Coiled coil</keyword>
<dbReference type="GO" id="GO:0000422">
    <property type="term" value="P:autophagy of mitochondrion"/>
    <property type="evidence" value="ECO:0007669"/>
    <property type="project" value="TreeGrafter"/>
</dbReference>
<dbReference type="AlphaFoldDB" id="A0AAE0PKI9"/>
<keyword evidence="7 17" id="KW-0418">Kinase</keyword>
<dbReference type="InterPro" id="IPR000719">
    <property type="entry name" value="Prot_kinase_dom"/>
</dbReference>
<comment type="catalytic activity">
    <reaction evidence="12">
        <text>L-threonyl-[protein] + ATP = O-phospho-L-threonyl-[protein] + ADP + H(+)</text>
        <dbReference type="Rhea" id="RHEA:46608"/>
        <dbReference type="Rhea" id="RHEA-COMP:11060"/>
        <dbReference type="Rhea" id="RHEA-COMP:11605"/>
        <dbReference type="ChEBI" id="CHEBI:15378"/>
        <dbReference type="ChEBI" id="CHEBI:30013"/>
        <dbReference type="ChEBI" id="CHEBI:30616"/>
        <dbReference type="ChEBI" id="CHEBI:61977"/>
        <dbReference type="ChEBI" id="CHEBI:456216"/>
        <dbReference type="EC" id="2.7.11.1"/>
    </reaction>
</comment>
<evidence type="ECO:0000256" key="13">
    <source>
        <dbReference type="ARBA" id="ARBA00048679"/>
    </source>
</evidence>
<evidence type="ECO:0000256" key="1">
    <source>
        <dbReference type="ARBA" id="ARBA00004623"/>
    </source>
</evidence>
<feature type="compositionally biased region" description="Basic and acidic residues" evidence="15">
    <location>
        <begin position="749"/>
        <end position="768"/>
    </location>
</feature>
<evidence type="ECO:0000256" key="4">
    <source>
        <dbReference type="ARBA" id="ARBA00022527"/>
    </source>
</evidence>
<accession>A0AAE0PKI9</accession>
<evidence type="ECO:0000256" key="5">
    <source>
        <dbReference type="ARBA" id="ARBA00022679"/>
    </source>
</evidence>
<evidence type="ECO:0000256" key="14">
    <source>
        <dbReference type="SAM" id="Coils"/>
    </source>
</evidence>
<evidence type="ECO:0000256" key="11">
    <source>
        <dbReference type="ARBA" id="ARBA00030237"/>
    </source>
</evidence>
<dbReference type="PANTHER" id="PTHR24348">
    <property type="entry name" value="SERINE/THREONINE-PROTEIN KINASE UNC-51-RELATED"/>
    <property type="match status" value="1"/>
</dbReference>
<evidence type="ECO:0000256" key="9">
    <source>
        <dbReference type="ARBA" id="ARBA00022927"/>
    </source>
</evidence>
<name>A0AAE0PKI9_SORBR</name>
<dbReference type="EMBL" id="JAUTDP010000002">
    <property type="protein sequence ID" value="KAK3401728.1"/>
    <property type="molecule type" value="Genomic_DNA"/>
</dbReference>
<keyword evidence="8" id="KW-0067">ATP-binding</keyword>
<dbReference type="GO" id="GO:0004674">
    <property type="term" value="F:protein serine/threonine kinase activity"/>
    <property type="evidence" value="ECO:0007669"/>
    <property type="project" value="UniProtKB-KW"/>
</dbReference>